<proteinExistence type="predicted"/>
<dbReference type="PROSITE" id="PS51257">
    <property type="entry name" value="PROKAR_LIPOPROTEIN"/>
    <property type="match status" value="1"/>
</dbReference>
<keyword evidence="3" id="KW-1185">Reference proteome</keyword>
<evidence type="ECO:0000256" key="1">
    <source>
        <dbReference type="SAM" id="SignalP"/>
    </source>
</evidence>
<protein>
    <recommendedName>
        <fullName evidence="4">Lipoprotein</fullName>
    </recommendedName>
</protein>
<evidence type="ECO:0000313" key="3">
    <source>
        <dbReference type="Proteomes" id="UP000198982"/>
    </source>
</evidence>
<dbReference type="Proteomes" id="UP000198982">
    <property type="component" value="Unassembled WGS sequence"/>
</dbReference>
<dbReference type="AlphaFoldDB" id="A0A1H4LJG6"/>
<organism evidence="2 3">
    <name type="scientific">Pseudomonas saponiphila</name>
    <dbReference type="NCBI Taxonomy" id="556534"/>
    <lineage>
        <taxon>Bacteria</taxon>
        <taxon>Pseudomonadati</taxon>
        <taxon>Pseudomonadota</taxon>
        <taxon>Gammaproteobacteria</taxon>
        <taxon>Pseudomonadales</taxon>
        <taxon>Pseudomonadaceae</taxon>
        <taxon>Pseudomonas</taxon>
    </lineage>
</organism>
<reference evidence="3" key="1">
    <citation type="submission" date="2016-10" db="EMBL/GenBank/DDBJ databases">
        <authorList>
            <person name="Varghese N."/>
            <person name="Submissions S."/>
        </authorList>
    </citation>
    <scope>NUCLEOTIDE SEQUENCE [LARGE SCALE GENOMIC DNA]</scope>
    <source>
        <strain evidence="3">DSM 9751</strain>
    </source>
</reference>
<evidence type="ECO:0008006" key="4">
    <source>
        <dbReference type="Google" id="ProtNLM"/>
    </source>
</evidence>
<name>A0A1H4LJG6_9PSED</name>
<gene>
    <name evidence="2" type="ORF">SAMN05216178_1943</name>
</gene>
<accession>A0A1H4LJG6</accession>
<sequence length="186" mass="20376">MMRCNFLLRLLALIYAAFCSLLACSSEQQCLPNMPKTKLEVFGCFQEGNITILKLAPKDQPAYDTNLENLPTFIVVGKELDEVLRVLGKGVHLPYNDLIKLPYPNSIVRVAEASKDARLKLLREGWRLVDMKDFIYGKADGTEGAGLVCSTSISNSGGVFLAVSQCSSFYEGDISELQGIMGSVGK</sequence>
<feature type="chain" id="PRO_5011776920" description="Lipoprotein" evidence="1">
    <location>
        <begin position="26"/>
        <end position="186"/>
    </location>
</feature>
<evidence type="ECO:0000313" key="2">
    <source>
        <dbReference type="EMBL" id="SEB70823.1"/>
    </source>
</evidence>
<feature type="signal peptide" evidence="1">
    <location>
        <begin position="1"/>
        <end position="25"/>
    </location>
</feature>
<dbReference type="EMBL" id="FNTJ01000001">
    <property type="protein sequence ID" value="SEB70823.1"/>
    <property type="molecule type" value="Genomic_DNA"/>
</dbReference>
<keyword evidence="1" id="KW-0732">Signal</keyword>